<dbReference type="RefSeq" id="WP_379713432.1">
    <property type="nucleotide sequence ID" value="NZ_JBHTBS010000007.1"/>
</dbReference>
<dbReference type="PROSITE" id="PS51257">
    <property type="entry name" value="PROKAR_LIPOPROTEIN"/>
    <property type="match status" value="1"/>
</dbReference>
<evidence type="ECO:0000313" key="3">
    <source>
        <dbReference type="Proteomes" id="UP001596472"/>
    </source>
</evidence>
<dbReference type="Gene3D" id="3.40.220.10">
    <property type="entry name" value="Leucine Aminopeptidase, subunit E, domain 1"/>
    <property type="match status" value="1"/>
</dbReference>
<dbReference type="Proteomes" id="UP001596472">
    <property type="component" value="Unassembled WGS sequence"/>
</dbReference>
<protein>
    <submittedName>
        <fullName evidence="2">Macro domain-containing protein</fullName>
    </submittedName>
</protein>
<keyword evidence="3" id="KW-1185">Reference proteome</keyword>
<sequence>MNYRLLHANIVETSADALIYSTNVQLMLGGGVGACLLEKFGSDFQRQLQGQLDKSGRQLAKVGEIFHTDITDGPWKLIIHTVAADPFYHTDPEVVRSLLARSFATCREKDEIRSIIMSPLGAGYGDLELDVFLRIASEEALKLEGSQIESLTICCDWDSAVDDLAKTAETMDPPWSIETSRR</sequence>
<dbReference type="SMART" id="SM00506">
    <property type="entry name" value="A1pp"/>
    <property type="match status" value="1"/>
</dbReference>
<feature type="domain" description="Macro" evidence="1">
    <location>
        <begin position="1"/>
        <end position="182"/>
    </location>
</feature>
<name>A0ABW2LBF6_9BACT</name>
<dbReference type="InterPro" id="IPR043472">
    <property type="entry name" value="Macro_dom-like"/>
</dbReference>
<dbReference type="Pfam" id="PF01661">
    <property type="entry name" value="Macro"/>
    <property type="match status" value="1"/>
</dbReference>
<accession>A0ABW2LBF6</accession>
<dbReference type="PROSITE" id="PS51154">
    <property type="entry name" value="MACRO"/>
    <property type="match status" value="1"/>
</dbReference>
<dbReference type="EMBL" id="JBHTBS010000007">
    <property type="protein sequence ID" value="MFC7338282.1"/>
    <property type="molecule type" value="Genomic_DNA"/>
</dbReference>
<reference evidence="3" key="1">
    <citation type="journal article" date="2019" name="Int. J. Syst. Evol. Microbiol.">
        <title>The Global Catalogue of Microorganisms (GCM) 10K type strain sequencing project: providing services to taxonomists for standard genome sequencing and annotation.</title>
        <authorList>
            <consortium name="The Broad Institute Genomics Platform"/>
            <consortium name="The Broad Institute Genome Sequencing Center for Infectious Disease"/>
            <person name="Wu L."/>
            <person name="Ma J."/>
        </authorList>
    </citation>
    <scope>NUCLEOTIDE SEQUENCE [LARGE SCALE GENOMIC DNA]</scope>
    <source>
        <strain evidence="3">CGMCC 4.1467</strain>
    </source>
</reference>
<gene>
    <name evidence="2" type="ORF">ACFQY0_13895</name>
</gene>
<dbReference type="SUPFAM" id="SSF52949">
    <property type="entry name" value="Macro domain-like"/>
    <property type="match status" value="1"/>
</dbReference>
<evidence type="ECO:0000259" key="1">
    <source>
        <dbReference type="PROSITE" id="PS51154"/>
    </source>
</evidence>
<dbReference type="InterPro" id="IPR002589">
    <property type="entry name" value="Macro_dom"/>
</dbReference>
<proteinExistence type="predicted"/>
<organism evidence="2 3">
    <name type="scientific">Haloferula chungangensis</name>
    <dbReference type="NCBI Taxonomy" id="1048331"/>
    <lineage>
        <taxon>Bacteria</taxon>
        <taxon>Pseudomonadati</taxon>
        <taxon>Verrucomicrobiota</taxon>
        <taxon>Verrucomicrobiia</taxon>
        <taxon>Verrucomicrobiales</taxon>
        <taxon>Verrucomicrobiaceae</taxon>
        <taxon>Haloferula</taxon>
    </lineage>
</organism>
<comment type="caution">
    <text evidence="2">The sequence shown here is derived from an EMBL/GenBank/DDBJ whole genome shotgun (WGS) entry which is preliminary data.</text>
</comment>
<evidence type="ECO:0000313" key="2">
    <source>
        <dbReference type="EMBL" id="MFC7338282.1"/>
    </source>
</evidence>